<dbReference type="AlphaFoldDB" id="A0A3P8CBP4"/>
<evidence type="ECO:0000313" key="1">
    <source>
        <dbReference type="EMBL" id="VDP15725.1"/>
    </source>
</evidence>
<dbReference type="OrthoDB" id="4062651at2759"/>
<dbReference type="WBParaSite" id="HPBE_0001959101-mRNA-1">
    <property type="protein sequence ID" value="HPBE_0001959101-mRNA-1"/>
    <property type="gene ID" value="HPBE_0001959101"/>
</dbReference>
<accession>A0A3P8CBP4</accession>
<sequence>MEQNIFDANPVNEEVAQGSNKFNQKFGKRFKVTLARLVEVLRVIVVVQERDIGNDIIRGPPASHVPAIAYYTIKRTAEGMFYLVHSDTFPSIDLLLSHYYSPMTKPEYLLKDRSPIQLIIGGQSKSLEQFKPRVAKKMLFVDQEQRETLFKAYFYYNNTYKPVALRKLRPKLFNKKAFEKDIKKPQDGGYRNGYNFLSHIVGYGHHEEVKFSNWVAYEFLNGSPLDRCLQRRKYLNQSMTPRQKSEILYQVRQKCNANITTMGSIPQYFNPFLILTFYYLYYFTNQRPLGRTDGFSTASL</sequence>
<keyword evidence="2" id="KW-1185">Reference proteome</keyword>
<gene>
    <name evidence="1" type="ORF">HPBE_LOCUS19590</name>
</gene>
<evidence type="ECO:0000313" key="2">
    <source>
        <dbReference type="Proteomes" id="UP000050761"/>
    </source>
</evidence>
<dbReference type="Proteomes" id="UP000050761">
    <property type="component" value="Unassembled WGS sequence"/>
</dbReference>
<name>A0A3P8CBP4_HELPZ</name>
<organism evidence="1">
    <name type="scientific">Heligmosomoides polygyrus</name>
    <name type="common">Parasitic roundworm</name>
    <dbReference type="NCBI Taxonomy" id="6339"/>
    <lineage>
        <taxon>Eukaryota</taxon>
        <taxon>Metazoa</taxon>
        <taxon>Ecdysozoa</taxon>
        <taxon>Nematoda</taxon>
        <taxon>Chromadorea</taxon>
        <taxon>Rhabditida</taxon>
        <taxon>Rhabditina</taxon>
        <taxon>Rhabditomorpha</taxon>
        <taxon>Strongyloidea</taxon>
        <taxon>Heligmosomidae</taxon>
        <taxon>Heligmosomoides</taxon>
    </lineage>
</organism>
<evidence type="ECO:0000313" key="3">
    <source>
        <dbReference type="WBParaSite" id="HPBE_0001959101-mRNA-1"/>
    </source>
</evidence>
<protein>
    <submittedName>
        <fullName evidence="3">SH2 domain-containing protein</fullName>
    </submittedName>
</protein>
<dbReference type="EMBL" id="UZAH01031484">
    <property type="protein sequence ID" value="VDP15725.1"/>
    <property type="molecule type" value="Genomic_DNA"/>
</dbReference>
<proteinExistence type="predicted"/>
<reference evidence="3" key="2">
    <citation type="submission" date="2019-09" db="UniProtKB">
        <authorList>
            <consortium name="WormBaseParasite"/>
        </authorList>
    </citation>
    <scope>IDENTIFICATION</scope>
</reference>
<reference evidence="1 2" key="1">
    <citation type="submission" date="2018-11" db="EMBL/GenBank/DDBJ databases">
        <authorList>
            <consortium name="Pathogen Informatics"/>
        </authorList>
    </citation>
    <scope>NUCLEOTIDE SEQUENCE [LARGE SCALE GENOMIC DNA]</scope>
</reference>